<evidence type="ECO:0000259" key="4">
    <source>
        <dbReference type="Pfam" id="PF00535"/>
    </source>
</evidence>
<dbReference type="InterPro" id="IPR029044">
    <property type="entry name" value="Nucleotide-diphossugar_trans"/>
</dbReference>
<evidence type="ECO:0000256" key="1">
    <source>
        <dbReference type="ARBA" id="ARBA00006739"/>
    </source>
</evidence>
<gene>
    <name evidence="5" type="ORF">ICN82_15000</name>
</gene>
<dbReference type="RefSeq" id="WP_193184249.1">
    <property type="nucleotide sequence ID" value="NZ_JACVXA010000048.1"/>
</dbReference>
<accession>A0A8J7D0I8</accession>
<organism evidence="5 6">
    <name type="scientific">Mangrovicoccus algicola</name>
    <dbReference type="NCBI Taxonomy" id="2771008"/>
    <lineage>
        <taxon>Bacteria</taxon>
        <taxon>Pseudomonadati</taxon>
        <taxon>Pseudomonadota</taxon>
        <taxon>Alphaproteobacteria</taxon>
        <taxon>Rhodobacterales</taxon>
        <taxon>Paracoccaceae</taxon>
        <taxon>Mangrovicoccus</taxon>
    </lineage>
</organism>
<evidence type="ECO:0000256" key="3">
    <source>
        <dbReference type="ARBA" id="ARBA00022679"/>
    </source>
</evidence>
<name>A0A8J7D0I8_9RHOB</name>
<protein>
    <submittedName>
        <fullName evidence="5">Glycosyltransferase family 2 protein</fullName>
    </submittedName>
</protein>
<dbReference type="Gene3D" id="3.90.550.10">
    <property type="entry name" value="Spore Coat Polysaccharide Biosynthesis Protein SpsA, Chain A"/>
    <property type="match status" value="1"/>
</dbReference>
<keyword evidence="3" id="KW-0808">Transferase</keyword>
<feature type="domain" description="Glycosyltransferase 2-like" evidence="4">
    <location>
        <begin position="14"/>
        <end position="137"/>
    </location>
</feature>
<comment type="similarity">
    <text evidence="1">Belongs to the glycosyltransferase 2 family.</text>
</comment>
<dbReference type="Proteomes" id="UP000609121">
    <property type="component" value="Unassembled WGS sequence"/>
</dbReference>
<keyword evidence="2" id="KW-0328">Glycosyltransferase</keyword>
<dbReference type="PANTHER" id="PTHR43179:SF12">
    <property type="entry name" value="GALACTOFURANOSYLTRANSFERASE GLFT2"/>
    <property type="match status" value="1"/>
</dbReference>
<sequence length="295" mass="31609">MPDPLSEALPELAVVIPHYNDLARLEKCLGALAPQAAAAGARVETVVADNDSPADLEPLRAAHPWARFVTEPQKGAAAARNRGVAETTAPFLAFLDSDCVPGPDWLATALRLSGGAAVTGGRIDTFDETPPPRSGAEAFETVFAFWQRSYVEQKGFSVTANLLTSRAVFEETGPMVVGLSEDMDWCFRARAKGHALVYRDELAVSHPTRQDWPALAKKWRRTTLEGFHLNGTSASGRAKWALRAVAVAASGPLHLPKVLGAERLSGQEKLRGAGTLLRLRAARAGWMLGQALRGA</sequence>
<dbReference type="PANTHER" id="PTHR43179">
    <property type="entry name" value="RHAMNOSYLTRANSFERASE WBBL"/>
    <property type="match status" value="1"/>
</dbReference>
<dbReference type="EMBL" id="JACVXA010000048">
    <property type="protein sequence ID" value="MBE3639508.1"/>
    <property type="molecule type" value="Genomic_DNA"/>
</dbReference>
<dbReference type="SUPFAM" id="SSF53448">
    <property type="entry name" value="Nucleotide-diphospho-sugar transferases"/>
    <property type="match status" value="1"/>
</dbReference>
<dbReference type="GO" id="GO:0016757">
    <property type="term" value="F:glycosyltransferase activity"/>
    <property type="evidence" value="ECO:0007669"/>
    <property type="project" value="UniProtKB-KW"/>
</dbReference>
<evidence type="ECO:0000313" key="6">
    <source>
        <dbReference type="Proteomes" id="UP000609121"/>
    </source>
</evidence>
<reference evidence="5" key="1">
    <citation type="submission" date="2020-09" db="EMBL/GenBank/DDBJ databases">
        <title>A novel bacterium of genus Mangrovicoccus, isolated from South China Sea.</title>
        <authorList>
            <person name="Huang H."/>
            <person name="Mo K."/>
            <person name="Hu Y."/>
        </authorList>
    </citation>
    <scope>NUCLEOTIDE SEQUENCE</scope>
    <source>
        <strain evidence="5">HB182678</strain>
    </source>
</reference>
<dbReference type="InterPro" id="IPR001173">
    <property type="entry name" value="Glyco_trans_2-like"/>
</dbReference>
<keyword evidence="6" id="KW-1185">Reference proteome</keyword>
<proteinExistence type="inferred from homology"/>
<evidence type="ECO:0000313" key="5">
    <source>
        <dbReference type="EMBL" id="MBE3639508.1"/>
    </source>
</evidence>
<evidence type="ECO:0000256" key="2">
    <source>
        <dbReference type="ARBA" id="ARBA00022676"/>
    </source>
</evidence>
<dbReference type="Pfam" id="PF00535">
    <property type="entry name" value="Glycos_transf_2"/>
    <property type="match status" value="1"/>
</dbReference>
<comment type="caution">
    <text evidence="5">The sequence shown here is derived from an EMBL/GenBank/DDBJ whole genome shotgun (WGS) entry which is preliminary data.</text>
</comment>
<dbReference type="AlphaFoldDB" id="A0A8J7D0I8"/>